<keyword evidence="2" id="KW-1133">Transmembrane helix</keyword>
<protein>
    <recommendedName>
        <fullName evidence="3">DUF4349 domain-containing protein</fullName>
    </recommendedName>
</protein>
<name>A0A5C6AFY3_9BACT</name>
<keyword evidence="1" id="KW-0175">Coiled coil</keyword>
<evidence type="ECO:0000256" key="2">
    <source>
        <dbReference type="SAM" id="Phobius"/>
    </source>
</evidence>
<organism evidence="4 5">
    <name type="scientific">Botrimarina colliarenosi</name>
    <dbReference type="NCBI Taxonomy" id="2528001"/>
    <lineage>
        <taxon>Bacteria</taxon>
        <taxon>Pseudomonadati</taxon>
        <taxon>Planctomycetota</taxon>
        <taxon>Planctomycetia</taxon>
        <taxon>Pirellulales</taxon>
        <taxon>Lacipirellulaceae</taxon>
        <taxon>Botrimarina</taxon>
    </lineage>
</organism>
<accession>A0A5C6AFY3</accession>
<dbReference type="EMBL" id="SJPR01000002">
    <property type="protein sequence ID" value="TWT98105.1"/>
    <property type="molecule type" value="Genomic_DNA"/>
</dbReference>
<dbReference type="AlphaFoldDB" id="A0A5C6AFY3"/>
<proteinExistence type="predicted"/>
<dbReference type="Pfam" id="PF14257">
    <property type="entry name" value="DUF4349"/>
    <property type="match status" value="1"/>
</dbReference>
<dbReference type="OrthoDB" id="343828at2"/>
<reference evidence="4 5" key="1">
    <citation type="submission" date="2019-02" db="EMBL/GenBank/DDBJ databases">
        <title>Deep-cultivation of Planctomycetes and their phenomic and genomic characterization uncovers novel biology.</title>
        <authorList>
            <person name="Wiegand S."/>
            <person name="Jogler M."/>
            <person name="Boedeker C."/>
            <person name="Pinto D."/>
            <person name="Vollmers J."/>
            <person name="Rivas-Marin E."/>
            <person name="Kohn T."/>
            <person name="Peeters S.H."/>
            <person name="Heuer A."/>
            <person name="Rast P."/>
            <person name="Oberbeckmann S."/>
            <person name="Bunk B."/>
            <person name="Jeske O."/>
            <person name="Meyerdierks A."/>
            <person name="Storesund J.E."/>
            <person name="Kallscheuer N."/>
            <person name="Luecker S."/>
            <person name="Lage O.M."/>
            <person name="Pohl T."/>
            <person name="Merkel B.J."/>
            <person name="Hornburger P."/>
            <person name="Mueller R.-W."/>
            <person name="Bruemmer F."/>
            <person name="Labrenz M."/>
            <person name="Spormann A.M."/>
            <person name="Op Den Camp H."/>
            <person name="Overmann J."/>
            <person name="Amann R."/>
            <person name="Jetten M.S.M."/>
            <person name="Mascher T."/>
            <person name="Medema M.H."/>
            <person name="Devos D.P."/>
            <person name="Kaster A.-K."/>
            <person name="Ovreas L."/>
            <person name="Rohde M."/>
            <person name="Galperin M.Y."/>
            <person name="Jogler C."/>
        </authorList>
    </citation>
    <scope>NUCLEOTIDE SEQUENCE [LARGE SCALE GENOMIC DNA]</scope>
    <source>
        <strain evidence="4 5">Pla108</strain>
    </source>
</reference>
<evidence type="ECO:0000259" key="3">
    <source>
        <dbReference type="Pfam" id="PF14257"/>
    </source>
</evidence>
<comment type="caution">
    <text evidence="4">The sequence shown here is derived from an EMBL/GenBank/DDBJ whole genome shotgun (WGS) entry which is preliminary data.</text>
</comment>
<dbReference type="InterPro" id="IPR025645">
    <property type="entry name" value="DUF4349"/>
</dbReference>
<feature type="transmembrane region" description="Helical" evidence="2">
    <location>
        <begin position="273"/>
        <end position="291"/>
    </location>
</feature>
<keyword evidence="2" id="KW-0812">Transmembrane</keyword>
<feature type="coiled-coil region" evidence="1">
    <location>
        <begin position="200"/>
        <end position="227"/>
    </location>
</feature>
<evidence type="ECO:0000256" key="1">
    <source>
        <dbReference type="SAM" id="Coils"/>
    </source>
</evidence>
<evidence type="ECO:0000313" key="5">
    <source>
        <dbReference type="Proteomes" id="UP000317421"/>
    </source>
</evidence>
<feature type="domain" description="DUF4349" evidence="3">
    <location>
        <begin position="96"/>
        <end position="289"/>
    </location>
</feature>
<sequence length="297" mass="33539">MTSKTSDQAPPPRLRKLIAFLFLAFCVLVLIRFVLGYWLNPGDPLVGERTQAIPRSLDFLASSYRKDYSNNLQSIDFAAGAPLPADQLGNLEVYTREARVGVTSSRFDQHVKDTLSVVDSHGADIRLEEAEGVTPHRSFRVIIRVPVDRFASCVDDLKEIGELQSCSVTKEDKSEEVRQRFAERDSLKAYAESLGKLRESEGKVAELLQLEAKIQEIEKQIQALNVSLGEFVKDESFNNVNYSLLEQVPFDVDVKTYPLFVRWISAIQWTIKWYVGGLLLMGLAWLILLSVRTLKEG</sequence>
<evidence type="ECO:0000313" key="4">
    <source>
        <dbReference type="EMBL" id="TWT98105.1"/>
    </source>
</evidence>
<dbReference type="Proteomes" id="UP000317421">
    <property type="component" value="Unassembled WGS sequence"/>
</dbReference>
<feature type="transmembrane region" description="Helical" evidence="2">
    <location>
        <begin position="20"/>
        <end position="39"/>
    </location>
</feature>
<gene>
    <name evidence="4" type="ORF">Pla108_22620</name>
</gene>
<keyword evidence="2" id="KW-0472">Membrane</keyword>
<keyword evidence="5" id="KW-1185">Reference proteome</keyword>